<name>A0A0M3HGN2_ASCLU</name>
<dbReference type="InterPro" id="IPR050509">
    <property type="entry name" value="CoA-transferase_III"/>
</dbReference>
<dbReference type="Gene3D" id="3.40.50.10540">
    <property type="entry name" value="Crotonobetainyl-coa:carnitine coa-transferase, domain 1"/>
    <property type="match status" value="1"/>
</dbReference>
<dbReference type="InterPro" id="IPR023606">
    <property type="entry name" value="CoA-Trfase_III_dom_1_sf"/>
</dbReference>
<dbReference type="Pfam" id="PF02515">
    <property type="entry name" value="CoA_transf_3"/>
    <property type="match status" value="1"/>
</dbReference>
<reference evidence="3" key="1">
    <citation type="submission" date="2017-02" db="UniProtKB">
        <authorList>
            <consortium name="WormBaseParasite"/>
        </authorList>
    </citation>
    <scope>IDENTIFICATION</scope>
</reference>
<organism evidence="2 3">
    <name type="scientific">Ascaris lumbricoides</name>
    <name type="common">Giant roundworm</name>
    <dbReference type="NCBI Taxonomy" id="6252"/>
    <lineage>
        <taxon>Eukaryota</taxon>
        <taxon>Metazoa</taxon>
        <taxon>Ecdysozoa</taxon>
        <taxon>Nematoda</taxon>
        <taxon>Chromadorea</taxon>
        <taxon>Rhabditida</taxon>
        <taxon>Spirurina</taxon>
        <taxon>Ascaridomorpha</taxon>
        <taxon>Ascaridoidea</taxon>
        <taxon>Ascarididae</taxon>
        <taxon>Ascaris</taxon>
    </lineage>
</organism>
<dbReference type="GO" id="GO:0005739">
    <property type="term" value="C:mitochondrion"/>
    <property type="evidence" value="ECO:0007669"/>
    <property type="project" value="TreeGrafter"/>
</dbReference>
<dbReference type="WBParaSite" id="ALUE_0000067701-mRNA-1">
    <property type="protein sequence ID" value="ALUE_0000067701-mRNA-1"/>
    <property type="gene ID" value="ALUE_0000067701"/>
</dbReference>
<dbReference type="SUPFAM" id="SSF89796">
    <property type="entry name" value="CoA-transferase family III (CaiB/BaiF)"/>
    <property type="match status" value="1"/>
</dbReference>
<evidence type="ECO:0000256" key="1">
    <source>
        <dbReference type="ARBA" id="ARBA00008383"/>
    </source>
</evidence>
<evidence type="ECO:0000313" key="2">
    <source>
        <dbReference type="Proteomes" id="UP000036681"/>
    </source>
</evidence>
<evidence type="ECO:0000313" key="3">
    <source>
        <dbReference type="WBParaSite" id="ALUE_0000067701-mRNA-1"/>
    </source>
</evidence>
<dbReference type="GO" id="GO:0008111">
    <property type="term" value="F:alpha-methylacyl-CoA racemase activity"/>
    <property type="evidence" value="ECO:0007669"/>
    <property type="project" value="TreeGrafter"/>
</dbReference>
<dbReference type="Proteomes" id="UP000036681">
    <property type="component" value="Unplaced"/>
</dbReference>
<keyword evidence="2" id="KW-1185">Reference proteome</keyword>
<comment type="similarity">
    <text evidence="1">Belongs to the CoA-transferase III family.</text>
</comment>
<dbReference type="GO" id="GO:0008206">
    <property type="term" value="P:bile acid metabolic process"/>
    <property type="evidence" value="ECO:0007669"/>
    <property type="project" value="TreeGrafter"/>
</dbReference>
<dbReference type="AlphaFoldDB" id="A0A0M3HGN2"/>
<accession>A0A0M3HGN2</accession>
<dbReference type="PANTHER" id="PTHR48228:SF5">
    <property type="entry name" value="ALPHA-METHYLACYL-COA RACEMASE"/>
    <property type="match status" value="1"/>
</dbReference>
<dbReference type="PANTHER" id="PTHR48228">
    <property type="entry name" value="SUCCINYL-COA--D-CITRAMALATE COA-TRANSFERASE"/>
    <property type="match status" value="1"/>
</dbReference>
<sequence>MTRGKTQKIVDLKSQSGLREVREMCGASDVLLDPYRPGVLKKMGLNPVHLIKDNKKLIVARITGYGQTGEMAPRAGHDINYVSLTGRRIHLFISA</sequence>
<protein>
    <submittedName>
        <fullName evidence="3">Formate dehydrogenase</fullName>
    </submittedName>
</protein>
<dbReference type="InterPro" id="IPR003673">
    <property type="entry name" value="CoA-Trfase_fam_III"/>
</dbReference>
<proteinExistence type="inferred from homology"/>